<organism evidence="2 3">
    <name type="scientific">Podospora pseudopauciseta</name>
    <dbReference type="NCBI Taxonomy" id="2093780"/>
    <lineage>
        <taxon>Eukaryota</taxon>
        <taxon>Fungi</taxon>
        <taxon>Dikarya</taxon>
        <taxon>Ascomycota</taxon>
        <taxon>Pezizomycotina</taxon>
        <taxon>Sordariomycetes</taxon>
        <taxon>Sordariomycetidae</taxon>
        <taxon>Sordariales</taxon>
        <taxon>Podosporaceae</taxon>
        <taxon>Podospora</taxon>
    </lineage>
</organism>
<dbReference type="GeneID" id="87932350"/>
<evidence type="ECO:0000256" key="1">
    <source>
        <dbReference type="SAM" id="Phobius"/>
    </source>
</evidence>
<reference evidence="2 3" key="1">
    <citation type="journal article" date="2023" name="bioRxiv">
        <title>High-quality genome assemblies of four members of thePodospora anserinaspecies complex.</title>
        <authorList>
            <person name="Ament-Velasquez S.L."/>
            <person name="Vogan A.A."/>
            <person name="Wallerman O."/>
            <person name="Hartmann F."/>
            <person name="Gautier V."/>
            <person name="Silar P."/>
            <person name="Giraud T."/>
            <person name="Johannesson H."/>
        </authorList>
    </citation>
    <scope>NUCLEOTIDE SEQUENCE [LARGE SCALE GENOMIC DNA]</scope>
    <source>
        <strain evidence="2 3">CBS 411.78</strain>
    </source>
</reference>
<feature type="transmembrane region" description="Helical" evidence="1">
    <location>
        <begin position="205"/>
        <end position="228"/>
    </location>
</feature>
<name>A0ABR0HCZ0_9PEZI</name>
<protein>
    <submittedName>
        <fullName evidence="2">Uncharacterized protein</fullName>
    </submittedName>
</protein>
<evidence type="ECO:0000313" key="3">
    <source>
        <dbReference type="Proteomes" id="UP001326199"/>
    </source>
</evidence>
<gene>
    <name evidence="2" type="ORF">QC763_403660</name>
</gene>
<dbReference type="EMBL" id="JAFFHB010000005">
    <property type="protein sequence ID" value="KAK4665712.1"/>
    <property type="molecule type" value="Genomic_DNA"/>
</dbReference>
<keyword evidence="3" id="KW-1185">Reference proteome</keyword>
<dbReference type="PANTHER" id="PTHR35394:SF5">
    <property type="entry name" value="DUF3176 DOMAIN-CONTAINING PROTEIN"/>
    <property type="match status" value="1"/>
</dbReference>
<keyword evidence="1" id="KW-0812">Transmembrane</keyword>
<dbReference type="PANTHER" id="PTHR35394">
    <property type="entry name" value="DUF3176 DOMAIN-CONTAINING PROTEIN"/>
    <property type="match status" value="1"/>
</dbReference>
<evidence type="ECO:0000313" key="2">
    <source>
        <dbReference type="EMBL" id="KAK4665712.1"/>
    </source>
</evidence>
<sequence length="272" mass="29389">MAYYACVNRYSVRVDNGTARTVTLSSHDVVGPSDHGVIAINCTIPRLVSGGAQKTQCQQNGRNPNQRVLTLKGSLPTAQGSNFTADVRSSTLLSPAITHDSAGIWAWDGGAVKILVGNVATTPTLADAIYGYRTDDFGTVENRLQTWDTEIQRQRLQNVATNLAVSITNGLRSIRSDINSTDGADNAFPVVGTVPEVQTFVQVRWVWLTLIVLQLGLALIFFIMTVIATRHLGAQVRKSSVLETSYALHPNGGLGNEGTKTQMVRQHGNMVL</sequence>
<dbReference type="RefSeq" id="XP_062765678.1">
    <property type="nucleotide sequence ID" value="XM_062912007.1"/>
</dbReference>
<keyword evidence="1" id="KW-0472">Membrane</keyword>
<dbReference type="Proteomes" id="UP001326199">
    <property type="component" value="Unassembled WGS sequence"/>
</dbReference>
<comment type="caution">
    <text evidence="2">The sequence shown here is derived from an EMBL/GenBank/DDBJ whole genome shotgun (WGS) entry which is preliminary data.</text>
</comment>
<keyword evidence="1" id="KW-1133">Transmembrane helix</keyword>
<proteinExistence type="predicted"/>
<accession>A0ABR0HCZ0</accession>